<evidence type="ECO:0000256" key="2">
    <source>
        <dbReference type="SAM" id="SignalP"/>
    </source>
</evidence>
<protein>
    <recommendedName>
        <fullName evidence="3">FecR protein domain-containing protein</fullName>
    </recommendedName>
</protein>
<dbReference type="PANTHER" id="PTHR38731">
    <property type="entry name" value="LIPL45-RELATED LIPOPROTEIN-RELATED"/>
    <property type="match status" value="1"/>
</dbReference>
<dbReference type="AlphaFoldDB" id="A0A3A8ILZ2"/>
<feature type="domain" description="FecR protein" evidence="3">
    <location>
        <begin position="75"/>
        <end position="144"/>
    </location>
</feature>
<accession>A0A3A8ILZ2</accession>
<evidence type="ECO:0000313" key="4">
    <source>
        <dbReference type="EMBL" id="RKG83486.1"/>
    </source>
</evidence>
<sequence length="151" mass="16122">MNGRRWPPLLLVVALAALPPGCTADEKPRGPTEAPLPPPVPRAHLRDLTGDVQIKRAIADEWSAARNELPLYENDKVRTESGASAQVVFANGSTVHLGGDSLVGIAESKLRTDVTVLRGRVDATLEKPATQSLSVTTPSATVRAGRKIEFQ</sequence>
<dbReference type="EMBL" id="RAVZ01000179">
    <property type="protein sequence ID" value="RKG83486.1"/>
    <property type="molecule type" value="Genomic_DNA"/>
</dbReference>
<comment type="caution">
    <text evidence="4">The sequence shown here is derived from an EMBL/GenBank/DDBJ whole genome shotgun (WGS) entry which is preliminary data.</text>
</comment>
<evidence type="ECO:0000313" key="5">
    <source>
        <dbReference type="Proteomes" id="UP000268094"/>
    </source>
</evidence>
<dbReference type="OrthoDB" id="5513853at2"/>
<evidence type="ECO:0000256" key="1">
    <source>
        <dbReference type="SAM" id="MobiDB-lite"/>
    </source>
</evidence>
<feature type="chain" id="PRO_5017416278" description="FecR protein domain-containing protein" evidence="2">
    <location>
        <begin position="25"/>
        <end position="151"/>
    </location>
</feature>
<gene>
    <name evidence="4" type="ORF">D7V88_24035</name>
</gene>
<reference evidence="5" key="1">
    <citation type="submission" date="2018-09" db="EMBL/GenBank/DDBJ databases">
        <authorList>
            <person name="Livingstone P.G."/>
            <person name="Whitworth D.E."/>
        </authorList>
    </citation>
    <scope>NUCLEOTIDE SEQUENCE [LARGE SCALE GENOMIC DNA]</scope>
    <source>
        <strain evidence="5">CA054A</strain>
    </source>
</reference>
<keyword evidence="2" id="KW-0732">Signal</keyword>
<dbReference type="Gene3D" id="2.60.120.1440">
    <property type="match status" value="1"/>
</dbReference>
<dbReference type="Pfam" id="PF04773">
    <property type="entry name" value="FecR"/>
    <property type="match status" value="1"/>
</dbReference>
<organism evidence="4 5">
    <name type="scientific">Corallococcus terminator</name>
    <dbReference type="NCBI Taxonomy" id="2316733"/>
    <lineage>
        <taxon>Bacteria</taxon>
        <taxon>Pseudomonadati</taxon>
        <taxon>Myxococcota</taxon>
        <taxon>Myxococcia</taxon>
        <taxon>Myxococcales</taxon>
        <taxon>Cystobacterineae</taxon>
        <taxon>Myxococcaceae</taxon>
        <taxon>Corallococcus</taxon>
    </lineage>
</organism>
<proteinExistence type="predicted"/>
<feature type="region of interest" description="Disordered" evidence="1">
    <location>
        <begin position="23"/>
        <end position="44"/>
    </location>
</feature>
<keyword evidence="5" id="KW-1185">Reference proteome</keyword>
<dbReference type="InterPro" id="IPR006860">
    <property type="entry name" value="FecR"/>
</dbReference>
<feature type="signal peptide" evidence="2">
    <location>
        <begin position="1"/>
        <end position="24"/>
    </location>
</feature>
<dbReference type="Proteomes" id="UP000268094">
    <property type="component" value="Unassembled WGS sequence"/>
</dbReference>
<name>A0A3A8ILZ2_9BACT</name>
<evidence type="ECO:0000259" key="3">
    <source>
        <dbReference type="Pfam" id="PF04773"/>
    </source>
</evidence>
<dbReference type="PANTHER" id="PTHR38731:SF3">
    <property type="entry name" value="BLL6125 PROTEIN"/>
    <property type="match status" value="1"/>
</dbReference>